<dbReference type="Pfam" id="PF00668">
    <property type="entry name" value="Condensation"/>
    <property type="match status" value="1"/>
</dbReference>
<sequence>MSDLEKLLSKLSPEKRKLLELKLRKEGKLGNAFPLSYAQQRLWFLYQMEPGSTAYNIPAAVRLKGRLDQTALEKSLNEIVRRHEILRTTFTTINGTPMQVVSSDGKIDIQVKDISDLDKKSQEQTLNKLLAELNATHFDIKKGPLLKTSLFKLNTNEHILHIVMHHIISDGWSVSVFVNEFSRLYTSFLNDQPSPLPPLPIQYADFAVWQKKKLDTEIKEKQLPYWREKLGGELPVLQLPTDRPRPAVKSFRGSHRKGAIRGELVEELRQLSRQQNTTMFMTLLSAFYTLLYRYSGQDDISIGIPIANRNRAETEQLIGFFVNTLVLRNRFSGELTFNQLLEQTRNVSLEAFSHQDVPFEMLVEELQPERDLSHTPLFQVMFVHQNAEEGSLKLPGLEIEPVNMGNENAKFDLTLTVGELKNELLVNFEYDTDLFEAQTIDRMQRHFQRLLAAIVANPDTPIGLLPLID</sequence>
<dbReference type="InterPro" id="IPR023213">
    <property type="entry name" value="CAT-like_dom_sf"/>
</dbReference>
<dbReference type="PANTHER" id="PTHR45398:SF1">
    <property type="entry name" value="ENZYME, PUTATIVE (JCVI)-RELATED"/>
    <property type="match status" value="1"/>
</dbReference>
<accession>A0A7V5UFU5</accession>
<evidence type="ECO:0000313" key="2">
    <source>
        <dbReference type="EMBL" id="HHJ53745.1"/>
    </source>
</evidence>
<dbReference type="Proteomes" id="UP000886124">
    <property type="component" value="Unassembled WGS sequence"/>
</dbReference>
<dbReference type="EMBL" id="DROD01000704">
    <property type="protein sequence ID" value="HHJ53745.1"/>
    <property type="molecule type" value="Genomic_DNA"/>
</dbReference>
<dbReference type="CDD" id="cd19531">
    <property type="entry name" value="LCL_NRPS-like"/>
    <property type="match status" value="1"/>
</dbReference>
<evidence type="ECO:0000259" key="1">
    <source>
        <dbReference type="Pfam" id="PF00668"/>
    </source>
</evidence>
<dbReference type="SUPFAM" id="SSF52777">
    <property type="entry name" value="CoA-dependent acyltransferases"/>
    <property type="match status" value="2"/>
</dbReference>
<dbReference type="AlphaFoldDB" id="A0A7V5UFU5"/>
<gene>
    <name evidence="2" type="ORF">ENJ89_11165</name>
</gene>
<dbReference type="PANTHER" id="PTHR45398">
    <property type="match status" value="1"/>
</dbReference>
<dbReference type="InterPro" id="IPR001242">
    <property type="entry name" value="Condensation_dom"/>
</dbReference>
<proteinExistence type="predicted"/>
<dbReference type="FunFam" id="3.30.559.10:FF:000012">
    <property type="entry name" value="Non-ribosomal peptide synthetase"/>
    <property type="match status" value="1"/>
</dbReference>
<protein>
    <submittedName>
        <fullName evidence="2">Non-ribosomal peptide synthetase</fullName>
    </submittedName>
</protein>
<organism evidence="2">
    <name type="scientific">Caldithrix abyssi</name>
    <dbReference type="NCBI Taxonomy" id="187145"/>
    <lineage>
        <taxon>Bacteria</taxon>
        <taxon>Pseudomonadati</taxon>
        <taxon>Calditrichota</taxon>
        <taxon>Calditrichia</taxon>
        <taxon>Calditrichales</taxon>
        <taxon>Calditrichaceae</taxon>
        <taxon>Caldithrix</taxon>
    </lineage>
</organism>
<feature type="non-terminal residue" evidence="2">
    <location>
        <position position="469"/>
    </location>
</feature>
<name>A0A7V5UFU5_CALAY</name>
<comment type="caution">
    <text evidence="2">The sequence shown here is derived from an EMBL/GenBank/DDBJ whole genome shotgun (WGS) entry which is preliminary data.</text>
</comment>
<dbReference type="GO" id="GO:0003824">
    <property type="term" value="F:catalytic activity"/>
    <property type="evidence" value="ECO:0007669"/>
    <property type="project" value="InterPro"/>
</dbReference>
<dbReference type="Gene3D" id="3.30.559.10">
    <property type="entry name" value="Chloramphenicol acetyltransferase-like domain"/>
    <property type="match status" value="1"/>
</dbReference>
<feature type="domain" description="Condensation" evidence="1">
    <location>
        <begin position="33"/>
        <end position="463"/>
    </location>
</feature>
<dbReference type="Gene3D" id="3.30.559.30">
    <property type="entry name" value="Nonribosomal peptide synthetase, condensation domain"/>
    <property type="match status" value="1"/>
</dbReference>
<reference evidence="2" key="1">
    <citation type="journal article" date="2020" name="mSystems">
        <title>Genome- and Community-Level Interaction Insights into Carbon Utilization and Element Cycling Functions of Hydrothermarchaeota in Hydrothermal Sediment.</title>
        <authorList>
            <person name="Zhou Z."/>
            <person name="Liu Y."/>
            <person name="Xu W."/>
            <person name="Pan J."/>
            <person name="Luo Z.H."/>
            <person name="Li M."/>
        </authorList>
    </citation>
    <scope>NUCLEOTIDE SEQUENCE [LARGE SCALE GENOMIC DNA]</scope>
    <source>
        <strain evidence="2">HyVt-527</strain>
    </source>
</reference>